<dbReference type="GO" id="GO:0006357">
    <property type="term" value="P:regulation of transcription by RNA polymerase II"/>
    <property type="evidence" value="ECO:0007669"/>
    <property type="project" value="UniProtKB-ARBA"/>
</dbReference>
<gene>
    <name evidence="13" type="ORF">TCAL_12581</name>
</gene>
<dbReference type="FunFam" id="3.30.50.10:FF:000006">
    <property type="entry name" value="Nuclear receptor subfamily 5 group A member"/>
    <property type="match status" value="1"/>
</dbReference>
<dbReference type="Proteomes" id="UP000318571">
    <property type="component" value="Chromosome 10"/>
</dbReference>
<keyword evidence="8" id="KW-0675">Receptor</keyword>
<evidence type="ECO:0000313" key="14">
    <source>
        <dbReference type="Proteomes" id="UP000318571"/>
    </source>
</evidence>
<accession>A0A553NE16</accession>
<dbReference type="Pfam" id="PF00105">
    <property type="entry name" value="zf-C4"/>
    <property type="match status" value="1"/>
</dbReference>
<keyword evidence="4" id="KW-0862">Zinc</keyword>
<dbReference type="PANTHER" id="PTHR48092">
    <property type="entry name" value="KNIRPS-RELATED PROTEIN-RELATED"/>
    <property type="match status" value="1"/>
</dbReference>
<comment type="caution">
    <text evidence="13">The sequence shown here is derived from an EMBL/GenBank/DDBJ whole genome shotgun (WGS) entry which is preliminary data.</text>
</comment>
<dbReference type="PROSITE" id="PS51843">
    <property type="entry name" value="NR_LBD"/>
    <property type="match status" value="1"/>
</dbReference>
<evidence type="ECO:0000256" key="3">
    <source>
        <dbReference type="ARBA" id="ARBA00022771"/>
    </source>
</evidence>
<evidence type="ECO:0000256" key="6">
    <source>
        <dbReference type="ARBA" id="ARBA00023125"/>
    </source>
</evidence>
<keyword evidence="14" id="KW-1185">Reference proteome</keyword>
<dbReference type="SMART" id="SM00399">
    <property type="entry name" value="ZnF_C4"/>
    <property type="match status" value="1"/>
</dbReference>
<dbReference type="GO" id="GO:0043565">
    <property type="term" value="F:sequence-specific DNA binding"/>
    <property type="evidence" value="ECO:0007669"/>
    <property type="project" value="InterPro"/>
</dbReference>
<dbReference type="Gene3D" id="3.30.50.10">
    <property type="entry name" value="Erythroid Transcription Factor GATA-1, subunit A"/>
    <property type="match status" value="1"/>
</dbReference>
<dbReference type="InterPro" id="IPR050200">
    <property type="entry name" value="Nuclear_hormone_rcpt_NR3"/>
</dbReference>
<dbReference type="Pfam" id="PF00104">
    <property type="entry name" value="Hormone_recep"/>
    <property type="match status" value="1"/>
</dbReference>
<organism evidence="13 14">
    <name type="scientific">Tigriopus californicus</name>
    <name type="common">Marine copepod</name>
    <dbReference type="NCBI Taxonomy" id="6832"/>
    <lineage>
        <taxon>Eukaryota</taxon>
        <taxon>Metazoa</taxon>
        <taxon>Ecdysozoa</taxon>
        <taxon>Arthropoda</taxon>
        <taxon>Crustacea</taxon>
        <taxon>Multicrustacea</taxon>
        <taxon>Hexanauplia</taxon>
        <taxon>Copepoda</taxon>
        <taxon>Harpacticoida</taxon>
        <taxon>Harpacticidae</taxon>
        <taxon>Tigriopus</taxon>
    </lineage>
</organism>
<dbReference type="InterPro" id="IPR000536">
    <property type="entry name" value="Nucl_hrmn_rcpt_lig-bd"/>
</dbReference>
<feature type="compositionally biased region" description="Polar residues" evidence="10">
    <location>
        <begin position="189"/>
        <end position="205"/>
    </location>
</feature>
<evidence type="ECO:0000313" key="13">
    <source>
        <dbReference type="EMBL" id="TRY63599.1"/>
    </source>
</evidence>
<evidence type="ECO:0000256" key="5">
    <source>
        <dbReference type="ARBA" id="ARBA00023015"/>
    </source>
</evidence>
<comment type="subcellular location">
    <subcellularLocation>
        <location evidence="1">Nucleus</location>
    </subcellularLocation>
</comment>
<keyword evidence="2" id="KW-0479">Metal-binding</keyword>
<feature type="region of interest" description="Disordered" evidence="10">
    <location>
        <begin position="189"/>
        <end position="253"/>
    </location>
</feature>
<evidence type="ECO:0000256" key="8">
    <source>
        <dbReference type="ARBA" id="ARBA00023170"/>
    </source>
</evidence>
<dbReference type="SUPFAM" id="SSF57716">
    <property type="entry name" value="Glucocorticoid receptor-like (DNA-binding domain)"/>
    <property type="match status" value="1"/>
</dbReference>
<dbReference type="EMBL" id="VCGU01000458">
    <property type="protein sequence ID" value="TRY63599.1"/>
    <property type="molecule type" value="Genomic_DNA"/>
</dbReference>
<evidence type="ECO:0000256" key="1">
    <source>
        <dbReference type="ARBA" id="ARBA00004123"/>
    </source>
</evidence>
<dbReference type="CDD" id="cd07168">
    <property type="entry name" value="NR_DBD_DHR4_like"/>
    <property type="match status" value="1"/>
</dbReference>
<evidence type="ECO:0000256" key="2">
    <source>
        <dbReference type="ARBA" id="ARBA00022723"/>
    </source>
</evidence>
<dbReference type="AlphaFoldDB" id="A0A553NE16"/>
<dbReference type="InterPro" id="IPR013088">
    <property type="entry name" value="Znf_NHR/GATA"/>
</dbReference>
<dbReference type="InterPro" id="IPR001723">
    <property type="entry name" value="Nuclear_hrmn_rcpt"/>
</dbReference>
<dbReference type="SUPFAM" id="SSF48508">
    <property type="entry name" value="Nuclear receptor ligand-binding domain"/>
    <property type="match status" value="1"/>
</dbReference>
<dbReference type="InterPro" id="IPR001628">
    <property type="entry name" value="Znf_hrmn_rcpt"/>
</dbReference>
<dbReference type="GO" id="GO:0005634">
    <property type="term" value="C:nucleus"/>
    <property type="evidence" value="ECO:0007669"/>
    <property type="project" value="UniProtKB-SubCell"/>
</dbReference>
<evidence type="ECO:0000256" key="4">
    <source>
        <dbReference type="ARBA" id="ARBA00022833"/>
    </source>
</evidence>
<evidence type="ECO:0000256" key="10">
    <source>
        <dbReference type="SAM" id="MobiDB-lite"/>
    </source>
</evidence>
<dbReference type="GO" id="GO:0003700">
    <property type="term" value="F:DNA-binding transcription factor activity"/>
    <property type="evidence" value="ECO:0007669"/>
    <property type="project" value="InterPro"/>
</dbReference>
<evidence type="ECO:0000259" key="12">
    <source>
        <dbReference type="PROSITE" id="PS51843"/>
    </source>
</evidence>
<dbReference type="PRINTS" id="PR00047">
    <property type="entry name" value="STROIDFINGER"/>
</dbReference>
<keyword evidence="6" id="KW-0238">DNA-binding</keyword>
<evidence type="ECO:0000259" key="11">
    <source>
        <dbReference type="PROSITE" id="PS51030"/>
    </source>
</evidence>
<evidence type="ECO:0008006" key="15">
    <source>
        <dbReference type="Google" id="ProtNLM"/>
    </source>
</evidence>
<feature type="region of interest" description="Disordered" evidence="10">
    <location>
        <begin position="1"/>
        <end position="79"/>
    </location>
</feature>
<name>A0A553NE16_TIGCA</name>
<dbReference type="STRING" id="6832.A0A553NE16"/>
<protein>
    <recommendedName>
        <fullName evidence="15">Nuclear receptor domain-containing protein</fullName>
    </recommendedName>
</protein>
<dbReference type="Gene3D" id="1.10.565.10">
    <property type="entry name" value="Retinoid X Receptor"/>
    <property type="match status" value="1"/>
</dbReference>
<dbReference type="PRINTS" id="PR00398">
    <property type="entry name" value="STRDHORMONER"/>
</dbReference>
<dbReference type="InterPro" id="IPR035500">
    <property type="entry name" value="NHR-like_dom_sf"/>
</dbReference>
<reference evidence="13 14" key="1">
    <citation type="journal article" date="2018" name="Nat. Ecol. Evol.">
        <title>Genomic signatures of mitonuclear coevolution across populations of Tigriopus californicus.</title>
        <authorList>
            <person name="Barreto F.S."/>
            <person name="Watson E.T."/>
            <person name="Lima T.G."/>
            <person name="Willett C.S."/>
            <person name="Edmands S."/>
            <person name="Li W."/>
            <person name="Burton R.S."/>
        </authorList>
    </citation>
    <scope>NUCLEOTIDE SEQUENCE [LARGE SCALE GENOMIC DNA]</scope>
    <source>
        <strain evidence="13 14">San Diego</strain>
    </source>
</reference>
<feature type="domain" description="Nuclear receptor" evidence="11">
    <location>
        <begin position="257"/>
        <end position="332"/>
    </location>
</feature>
<evidence type="ECO:0000256" key="9">
    <source>
        <dbReference type="ARBA" id="ARBA00023242"/>
    </source>
</evidence>
<proteinExistence type="predicted"/>
<dbReference type="GO" id="GO:0008270">
    <property type="term" value="F:zinc ion binding"/>
    <property type="evidence" value="ECO:0007669"/>
    <property type="project" value="UniProtKB-KW"/>
</dbReference>
<keyword evidence="3" id="KW-0863">Zinc-finger</keyword>
<sequence>MSLFHNLKLKRRKIDSQSSSDGEGGEGNDVDISLSDVHFSRHRPDAVTSSQSHTCNGKFEQPSSSSASPERNPSVALKYSPQDIPNVLMKDNDGVKTMIWTNLRKSLPPSRGFDQSKQNQLPHHLPHMIANTSASTTSLAVASHSYLSEGNCDNGIGSHIDLGPNEQQALKMSNAVDGLLSLQSGSPMTRFSQEVPQSTSQTSLSGDIRGNPPGYSRGLPINMEKLWEGDKSQLPSQTPNKSEETDGKVGPTEEDEPLICMICEDKATGLHYGIITCEGCKGFFKRTVQNKRIYNCVAEGSCEINKAQRNRCQYCRFQKCLHKGMVLAAVREDRMPGGRNSGAVYNLYKVKYKKHKKTSPGRSDVYGNKPVNDLEVTQFSNHSQNINILRAALTGNVEISSHYKSILGRCHNHVNDQENIHLINDLIACDEFEDMATLKNIGELLNQNTSDLQQKLCQIGDSIVYKLVEWTRRLPFYKELPVDIHTKLLTHKWHELLVLTTSAYQAIHGSRRMGTIRTDGEKAELHQEVSTNLVTLQTCLTSMMGKPITMDQLRQDVGNMVEKITKVIALFRQCKLKMEEYVCLKVIAMVATAGRMDKLTIFIPFKKFSIHFQVRVAAGLLLESKMFYVPFLLNSSIGN</sequence>
<dbReference type="PROSITE" id="PS00031">
    <property type="entry name" value="NUCLEAR_REC_DBD_1"/>
    <property type="match status" value="1"/>
</dbReference>
<feature type="domain" description="NR LBD" evidence="12">
    <location>
        <begin position="418"/>
        <end position="639"/>
    </location>
</feature>
<keyword evidence="5" id="KW-0805">Transcription regulation</keyword>
<keyword evidence="7" id="KW-0804">Transcription</keyword>
<keyword evidence="9" id="KW-0539">Nucleus</keyword>
<feature type="compositionally biased region" description="Low complexity" evidence="10">
    <location>
        <begin position="62"/>
        <end position="74"/>
    </location>
</feature>
<evidence type="ECO:0000256" key="7">
    <source>
        <dbReference type="ARBA" id="ARBA00023163"/>
    </source>
</evidence>
<dbReference type="PROSITE" id="PS51030">
    <property type="entry name" value="NUCLEAR_REC_DBD_2"/>
    <property type="match status" value="1"/>
</dbReference>